<dbReference type="NCBIfam" id="NF045516">
    <property type="entry name" value="GlpR"/>
    <property type="match status" value="1"/>
</dbReference>
<name>A0ABT2J532_9PSEU</name>
<evidence type="ECO:0000256" key="2">
    <source>
        <dbReference type="SAM" id="Phobius"/>
    </source>
</evidence>
<gene>
    <name evidence="3" type="ORF">JT362_07525</name>
</gene>
<reference evidence="3 4" key="1">
    <citation type="submission" date="2021-02" db="EMBL/GenBank/DDBJ databases">
        <title>Actinophytocola xerophila sp. nov., isolated from soil of cotton cropping field.</title>
        <authorList>
            <person name="Huang R."/>
            <person name="Chen X."/>
            <person name="Ge X."/>
            <person name="Liu W."/>
        </authorList>
    </citation>
    <scope>NUCLEOTIDE SEQUENCE [LARGE SCALE GENOMIC DNA]</scope>
    <source>
        <strain evidence="3 4">S1-96</strain>
    </source>
</reference>
<organism evidence="3 4">
    <name type="scientific">Actinophytocola gossypii</name>
    <dbReference type="NCBI Taxonomy" id="2812003"/>
    <lineage>
        <taxon>Bacteria</taxon>
        <taxon>Bacillati</taxon>
        <taxon>Actinomycetota</taxon>
        <taxon>Actinomycetes</taxon>
        <taxon>Pseudonocardiales</taxon>
        <taxon>Pseudonocardiaceae</taxon>
    </lineage>
</organism>
<keyword evidence="2" id="KW-0812">Transmembrane</keyword>
<feature type="region of interest" description="Disordered" evidence="1">
    <location>
        <begin position="42"/>
        <end position="63"/>
    </location>
</feature>
<feature type="compositionally biased region" description="Basic and acidic residues" evidence="1">
    <location>
        <begin position="254"/>
        <end position="266"/>
    </location>
</feature>
<feature type="region of interest" description="Disordered" evidence="1">
    <location>
        <begin position="224"/>
        <end position="325"/>
    </location>
</feature>
<dbReference type="Proteomes" id="UP001156441">
    <property type="component" value="Unassembled WGS sequence"/>
</dbReference>
<feature type="transmembrane region" description="Helical" evidence="2">
    <location>
        <begin position="154"/>
        <end position="171"/>
    </location>
</feature>
<evidence type="ECO:0000313" key="3">
    <source>
        <dbReference type="EMBL" id="MCT2582965.1"/>
    </source>
</evidence>
<sequence length="325" mass="36039">MPSSLVVVALVLAWLVVLVPMIVRKRQEVARTADSELAARVVRSGSGEAEDEAEYGEYGDEEAAMRDTDGIDEDFGDGVPESHDAVHDDAAVDDNDVDDAPEDAAHDADGEDMTGYYDEADLGYARRYRPGRGGFDPEAAAIIAKAKYAFRQRVVLAMIIGAIATAVVAAVAFPMLWWGHGALDVVLVSYLVYLRRQVRIETEIRERRLARLQRVRRAQAAAARQRPVEQAYVPPPAYEPDQPTYAEDDYDDAYEPHEPHEPREDPYVPYDPEQALGPRERVSDGPSRPPVTRSGATLVDIDDEDPTFDELDEPGRMPYRRAAGE</sequence>
<feature type="transmembrane region" description="Helical" evidence="2">
    <location>
        <begin position="6"/>
        <end position="23"/>
    </location>
</feature>
<proteinExistence type="predicted"/>
<dbReference type="RefSeq" id="WP_260190301.1">
    <property type="nucleotide sequence ID" value="NZ_JAFFZE010000006.1"/>
</dbReference>
<protein>
    <submittedName>
        <fullName evidence="3">Uncharacterized protein</fullName>
    </submittedName>
</protein>
<keyword evidence="2" id="KW-0472">Membrane</keyword>
<comment type="caution">
    <text evidence="3">The sequence shown here is derived from an EMBL/GenBank/DDBJ whole genome shotgun (WGS) entry which is preliminary data.</text>
</comment>
<keyword evidence="2" id="KW-1133">Transmembrane helix</keyword>
<evidence type="ECO:0000313" key="4">
    <source>
        <dbReference type="Proteomes" id="UP001156441"/>
    </source>
</evidence>
<evidence type="ECO:0000256" key="1">
    <source>
        <dbReference type="SAM" id="MobiDB-lite"/>
    </source>
</evidence>
<keyword evidence="4" id="KW-1185">Reference proteome</keyword>
<feature type="transmembrane region" description="Helical" evidence="2">
    <location>
        <begin position="177"/>
        <end position="194"/>
    </location>
</feature>
<feature type="compositionally biased region" description="Acidic residues" evidence="1">
    <location>
        <begin position="91"/>
        <end position="102"/>
    </location>
</feature>
<feature type="region of interest" description="Disordered" evidence="1">
    <location>
        <begin position="91"/>
        <end position="112"/>
    </location>
</feature>
<dbReference type="EMBL" id="JAFFZE010000006">
    <property type="protein sequence ID" value="MCT2582965.1"/>
    <property type="molecule type" value="Genomic_DNA"/>
</dbReference>
<feature type="compositionally biased region" description="Acidic residues" evidence="1">
    <location>
        <begin position="48"/>
        <end position="62"/>
    </location>
</feature>
<dbReference type="InterPro" id="IPR053779">
    <property type="entry name" value="GlpR"/>
</dbReference>
<accession>A0ABT2J532</accession>
<feature type="compositionally biased region" description="Acidic residues" evidence="1">
    <location>
        <begin position="300"/>
        <end position="312"/>
    </location>
</feature>